<dbReference type="GO" id="GO:0003735">
    <property type="term" value="F:structural constituent of ribosome"/>
    <property type="evidence" value="ECO:0007669"/>
    <property type="project" value="InterPro"/>
</dbReference>
<evidence type="ECO:0000256" key="7">
    <source>
        <dbReference type="SAM" id="MobiDB-lite"/>
    </source>
</evidence>
<comment type="similarity">
    <text evidence="1">Belongs to the bacterial ribosomal protein bS18 family.</text>
</comment>
<dbReference type="Proteomes" id="UP001255856">
    <property type="component" value="Unassembled WGS sequence"/>
</dbReference>
<sequence>MLPSTVRSLARLSLSPAGPARALPSFRTQWSSQVALMSSDSKNEGTGAEGGQSSTASWRAWADQRLSETGEPAAPAERPAEQAKEAAPSTSQQETTSQETKPSTQDVMDMLSGQKQEPAPFAGYGLLAQATDATRRGYGRAPPASAARVSPFRVFLPGESYSPEDLNPYHSGPKSESSRPTRTGAAAIPRATVEKTADFRNAQFLASFVTETGRLLPRRATKLSAKLHRHVGRQVKTARAMALMRPDAAPRRQRRQTP</sequence>
<evidence type="ECO:0000256" key="4">
    <source>
        <dbReference type="ARBA" id="ARBA00022980"/>
    </source>
</evidence>
<keyword evidence="9" id="KW-1185">Reference proteome</keyword>
<comment type="caution">
    <text evidence="8">The sequence shown here is derived from an EMBL/GenBank/DDBJ whole genome shotgun (WGS) entry which is preliminary data.</text>
</comment>
<dbReference type="InterPro" id="IPR001648">
    <property type="entry name" value="Ribosomal_bS18"/>
</dbReference>
<dbReference type="InterPro" id="IPR036870">
    <property type="entry name" value="Ribosomal_bS18_sf"/>
</dbReference>
<keyword evidence="4" id="KW-0689">Ribosomal protein</keyword>
<organism evidence="8 9">
    <name type="scientific">Prototheca wickerhamii</name>
    <dbReference type="NCBI Taxonomy" id="3111"/>
    <lineage>
        <taxon>Eukaryota</taxon>
        <taxon>Viridiplantae</taxon>
        <taxon>Chlorophyta</taxon>
        <taxon>core chlorophytes</taxon>
        <taxon>Trebouxiophyceae</taxon>
        <taxon>Chlorellales</taxon>
        <taxon>Chlorellaceae</taxon>
        <taxon>Prototheca</taxon>
    </lineage>
</organism>
<protein>
    <recommendedName>
        <fullName evidence="6">Small ribosomal subunit protein bS18c</fullName>
    </recommendedName>
</protein>
<dbReference type="GO" id="GO:0006412">
    <property type="term" value="P:translation"/>
    <property type="evidence" value="ECO:0007669"/>
    <property type="project" value="InterPro"/>
</dbReference>
<dbReference type="SUPFAM" id="SSF46911">
    <property type="entry name" value="Ribosomal protein S18"/>
    <property type="match status" value="1"/>
</dbReference>
<comment type="subunit">
    <text evidence="2">Part of the 30S ribosomal subunit.</text>
</comment>
<evidence type="ECO:0000256" key="1">
    <source>
        <dbReference type="ARBA" id="ARBA00005589"/>
    </source>
</evidence>
<dbReference type="GO" id="GO:0070181">
    <property type="term" value="F:small ribosomal subunit rRNA binding"/>
    <property type="evidence" value="ECO:0007669"/>
    <property type="project" value="TreeGrafter"/>
</dbReference>
<gene>
    <name evidence="8" type="ORF">QBZ16_001029</name>
</gene>
<dbReference type="PRINTS" id="PR00974">
    <property type="entry name" value="RIBOSOMALS18"/>
</dbReference>
<dbReference type="Gene3D" id="4.10.640.10">
    <property type="entry name" value="Ribosomal protein S18"/>
    <property type="match status" value="1"/>
</dbReference>
<keyword evidence="5" id="KW-0687">Ribonucleoprotein</keyword>
<feature type="compositionally biased region" description="Low complexity" evidence="7">
    <location>
        <begin position="85"/>
        <end position="105"/>
    </location>
</feature>
<evidence type="ECO:0000256" key="6">
    <source>
        <dbReference type="ARBA" id="ARBA00035266"/>
    </source>
</evidence>
<dbReference type="Pfam" id="PF01084">
    <property type="entry name" value="Ribosomal_S18"/>
    <property type="match status" value="1"/>
</dbReference>
<keyword evidence="3" id="KW-0694">RNA-binding</keyword>
<accession>A0AAD9MKK0</accession>
<evidence type="ECO:0000256" key="3">
    <source>
        <dbReference type="ARBA" id="ARBA00022884"/>
    </source>
</evidence>
<evidence type="ECO:0000313" key="9">
    <source>
        <dbReference type="Proteomes" id="UP001255856"/>
    </source>
</evidence>
<dbReference type="GO" id="GO:0005763">
    <property type="term" value="C:mitochondrial small ribosomal subunit"/>
    <property type="evidence" value="ECO:0007669"/>
    <property type="project" value="TreeGrafter"/>
</dbReference>
<dbReference type="PANTHER" id="PTHR13479:SF40">
    <property type="entry name" value="SMALL RIBOSOMAL SUBUNIT PROTEIN BS18M"/>
    <property type="match status" value="1"/>
</dbReference>
<feature type="region of interest" description="Disordered" evidence="7">
    <location>
        <begin position="160"/>
        <end position="183"/>
    </location>
</feature>
<feature type="region of interest" description="Disordered" evidence="7">
    <location>
        <begin position="34"/>
        <end position="106"/>
    </location>
</feature>
<evidence type="ECO:0000256" key="2">
    <source>
        <dbReference type="ARBA" id="ARBA00011458"/>
    </source>
</evidence>
<reference evidence="8" key="1">
    <citation type="submission" date="2021-01" db="EMBL/GenBank/DDBJ databases">
        <authorList>
            <person name="Eckstrom K.M.E."/>
        </authorList>
    </citation>
    <scope>NUCLEOTIDE SEQUENCE</scope>
    <source>
        <strain evidence="8">UVCC 0001</strain>
    </source>
</reference>
<dbReference type="AlphaFoldDB" id="A0AAD9MKK0"/>
<dbReference type="PANTHER" id="PTHR13479">
    <property type="entry name" value="30S RIBOSOMAL PROTEIN S18"/>
    <property type="match status" value="1"/>
</dbReference>
<dbReference type="EMBL" id="JASFZW010000010">
    <property type="protein sequence ID" value="KAK2076503.1"/>
    <property type="molecule type" value="Genomic_DNA"/>
</dbReference>
<evidence type="ECO:0000256" key="5">
    <source>
        <dbReference type="ARBA" id="ARBA00023274"/>
    </source>
</evidence>
<evidence type="ECO:0000313" key="8">
    <source>
        <dbReference type="EMBL" id="KAK2076503.1"/>
    </source>
</evidence>
<name>A0AAD9MKK0_PROWI</name>
<proteinExistence type="inferred from homology"/>